<name>A0A2K8U9L5_9GAMM</name>
<dbReference type="Proteomes" id="UP000232638">
    <property type="component" value="Chromosome"/>
</dbReference>
<dbReference type="RefSeq" id="WP_100919964.1">
    <property type="nucleotide sequence ID" value="NZ_CP020370.1"/>
</dbReference>
<gene>
    <name evidence="2" type="ORF">THSYN_15575</name>
</gene>
<organism evidence="2 3">
    <name type="scientific">Candidatus Thiodictyon syntrophicum</name>
    <dbReference type="NCBI Taxonomy" id="1166950"/>
    <lineage>
        <taxon>Bacteria</taxon>
        <taxon>Pseudomonadati</taxon>
        <taxon>Pseudomonadota</taxon>
        <taxon>Gammaproteobacteria</taxon>
        <taxon>Chromatiales</taxon>
        <taxon>Chromatiaceae</taxon>
        <taxon>Thiodictyon</taxon>
    </lineage>
</organism>
<sequence length="906" mass="91812">MTRNLLFALGLAGYAAGAAGDYVYNANTGALSYTFFNLSPYTNCSFVPYGSAANPAALNGYLGQTDGWNAGAGWVGFFNSALGGSHSDTLDYYIFWDQEDPVTSASPAVSALDTGEAATTVEFSSSFGSSENPPAIADSWTLTCTGATGTSLPDGSAIVIANVASASNLLESGNSSTYPYSNSWNGSFYNASLNPPSPGYAASTTNPNGMGFTPGTMNFNQANGTVGGLWSGVNNPNAFAANAVNAAMYPLNLAAYVENPVADSIGKTAAPLWGGHFTLAVGDPFLVSSYAAKTLWYLIIAPGQALQNSSLDTNGLNDMADYLVAGGQSDQAVFTNASPSNDYLQWLLASPGQAATTIQTLDTAADTPITKTSIWGKIFSSLLQVTTDALVAGIAFVAGPEASVALQVGVAAATGAATDADGALMPMATSAIDADFTSTVSQPPPVAATAPPVINATYSSSNLLGMLLANSFVQAQIDNTMGRTPSVSPLWSNYAISSDGLCSGITLTSNLLSAGNCGSQSGTQGYINVLSTYPNSVSTTQLSIWDAILTGADITATNGWLQVANPASAAFSPPVQLVNNTGQTTSITNSVNVTFNNNSGLLSLVSYGTTATGDPTGQGPTSPPTNLPYIYCNFIPSPENGNSCSIAGVSYDSTTGVLTATQYDLFSSCFIDGEGGSILSGVYPFSNGTQTIDLTECVADASVELSVNPGTSAGSLSCQPSFPVGSDGSYTAASTPPPLTVVVPMPGGNTYQIGAPNVQDAAQVGYDASTGLLTVNGYLHAATFYSFQNGTQTLNTTACPTGTAVLLSVYPIGDNATQAQGFLSCQGQPTLPYGLCVGDPQATGGVVAALMTQPAADGSGATFDLGCVCIPSYLGGPAAPDPTNGSSLLGGVLVGARAAYPNAQCD</sequence>
<dbReference type="AlphaFoldDB" id="A0A2K8U9L5"/>
<evidence type="ECO:0000313" key="3">
    <source>
        <dbReference type="Proteomes" id="UP000232638"/>
    </source>
</evidence>
<evidence type="ECO:0000313" key="2">
    <source>
        <dbReference type="EMBL" id="AUB82227.1"/>
    </source>
</evidence>
<accession>A0A2K8U9L5</accession>
<feature type="chain" id="PRO_5014778438" evidence="1">
    <location>
        <begin position="19"/>
        <end position="906"/>
    </location>
</feature>
<keyword evidence="1" id="KW-0732">Signal</keyword>
<keyword evidence="3" id="KW-1185">Reference proteome</keyword>
<reference evidence="2 3" key="1">
    <citation type="submission" date="2017-03" db="EMBL/GenBank/DDBJ databases">
        <title>Complete genome sequence of Candidatus 'Thiodictyon syntrophicum' sp. nov. strain Cad16T, a photolithoautotroph purple sulfur bacterium isolated from an alpine meromictic lake.</title>
        <authorList>
            <person name="Luedin S.M."/>
            <person name="Pothier J.F."/>
            <person name="Danza F."/>
            <person name="Storelli N."/>
            <person name="Wittwer M."/>
            <person name="Tonolla M."/>
        </authorList>
    </citation>
    <scope>NUCLEOTIDE SEQUENCE [LARGE SCALE GENOMIC DNA]</scope>
    <source>
        <strain evidence="2 3">Cad16T</strain>
    </source>
</reference>
<feature type="signal peptide" evidence="1">
    <location>
        <begin position="1"/>
        <end position="18"/>
    </location>
</feature>
<proteinExistence type="predicted"/>
<dbReference type="KEGG" id="tsy:THSYN_15575"/>
<protein>
    <submittedName>
        <fullName evidence="2">Uncharacterized protein</fullName>
    </submittedName>
</protein>
<dbReference type="OrthoDB" id="5750306at2"/>
<evidence type="ECO:0000256" key="1">
    <source>
        <dbReference type="SAM" id="SignalP"/>
    </source>
</evidence>
<dbReference type="EMBL" id="CP020370">
    <property type="protein sequence ID" value="AUB82227.1"/>
    <property type="molecule type" value="Genomic_DNA"/>
</dbReference>